<feature type="transmembrane region" description="Helical" evidence="7">
    <location>
        <begin position="356"/>
        <end position="377"/>
    </location>
</feature>
<evidence type="ECO:0000256" key="7">
    <source>
        <dbReference type="SAM" id="Phobius"/>
    </source>
</evidence>
<feature type="transmembrane region" description="Helical" evidence="7">
    <location>
        <begin position="26"/>
        <end position="45"/>
    </location>
</feature>
<dbReference type="PANTHER" id="PTHR23513">
    <property type="entry name" value="INTEGRAL MEMBRANE EFFLUX PROTEIN-RELATED"/>
    <property type="match status" value="1"/>
</dbReference>
<keyword evidence="5 7" id="KW-1133">Transmembrane helix</keyword>
<feature type="transmembrane region" description="Helical" evidence="7">
    <location>
        <begin position="265"/>
        <end position="282"/>
    </location>
</feature>
<evidence type="ECO:0000256" key="4">
    <source>
        <dbReference type="ARBA" id="ARBA00022692"/>
    </source>
</evidence>
<dbReference type="PROSITE" id="PS50850">
    <property type="entry name" value="MFS"/>
    <property type="match status" value="1"/>
</dbReference>
<feature type="transmembrane region" description="Helical" evidence="7">
    <location>
        <begin position="294"/>
        <end position="327"/>
    </location>
</feature>
<dbReference type="NCBIfam" id="NF007792">
    <property type="entry name" value="PRK10489.1"/>
    <property type="match status" value="1"/>
</dbReference>
<dbReference type="InterPro" id="IPR010290">
    <property type="entry name" value="TM_effector"/>
</dbReference>
<keyword evidence="2" id="KW-0813">Transport</keyword>
<evidence type="ECO:0000259" key="8">
    <source>
        <dbReference type="PROSITE" id="PS50850"/>
    </source>
</evidence>
<feature type="transmembrane region" description="Helical" evidence="7">
    <location>
        <begin position="182"/>
        <end position="199"/>
    </location>
</feature>
<dbReference type="Proteomes" id="UP001500603">
    <property type="component" value="Unassembled WGS sequence"/>
</dbReference>
<dbReference type="InterPro" id="IPR036259">
    <property type="entry name" value="MFS_trans_sf"/>
</dbReference>
<evidence type="ECO:0000256" key="3">
    <source>
        <dbReference type="ARBA" id="ARBA00022475"/>
    </source>
</evidence>
<feature type="transmembrane region" description="Helical" evidence="7">
    <location>
        <begin position="57"/>
        <end position="79"/>
    </location>
</feature>
<dbReference type="Pfam" id="PF05977">
    <property type="entry name" value="MFS_3"/>
    <property type="match status" value="1"/>
</dbReference>
<feature type="transmembrane region" description="Helical" evidence="7">
    <location>
        <begin position="220"/>
        <end position="245"/>
    </location>
</feature>
<evidence type="ECO:0000256" key="2">
    <source>
        <dbReference type="ARBA" id="ARBA00022448"/>
    </source>
</evidence>
<dbReference type="RefSeq" id="WP_345496312.1">
    <property type="nucleotide sequence ID" value="NZ_BAABJM010000002.1"/>
</dbReference>
<feature type="transmembrane region" description="Helical" evidence="7">
    <location>
        <begin position="86"/>
        <end position="108"/>
    </location>
</feature>
<dbReference type="SUPFAM" id="SSF103473">
    <property type="entry name" value="MFS general substrate transporter"/>
    <property type="match status" value="1"/>
</dbReference>
<comment type="caution">
    <text evidence="9">The sequence shown here is derived from an EMBL/GenBank/DDBJ whole genome shotgun (WGS) entry which is preliminary data.</text>
</comment>
<evidence type="ECO:0000313" key="10">
    <source>
        <dbReference type="Proteomes" id="UP001500603"/>
    </source>
</evidence>
<organism evidence="9 10">
    <name type="scientific">Nocardia callitridis</name>
    <dbReference type="NCBI Taxonomy" id="648753"/>
    <lineage>
        <taxon>Bacteria</taxon>
        <taxon>Bacillati</taxon>
        <taxon>Actinomycetota</taxon>
        <taxon>Actinomycetes</taxon>
        <taxon>Mycobacteriales</taxon>
        <taxon>Nocardiaceae</taxon>
        <taxon>Nocardia</taxon>
    </lineage>
</organism>
<evidence type="ECO:0000256" key="6">
    <source>
        <dbReference type="ARBA" id="ARBA00023136"/>
    </source>
</evidence>
<evidence type="ECO:0000313" key="9">
    <source>
        <dbReference type="EMBL" id="GAA5056311.1"/>
    </source>
</evidence>
<protein>
    <submittedName>
        <fullName evidence="9">Enterobactin transporter EntS</fullName>
    </submittedName>
</protein>
<feature type="transmembrane region" description="Helical" evidence="7">
    <location>
        <begin position="149"/>
        <end position="176"/>
    </location>
</feature>
<feature type="transmembrane region" description="Helical" evidence="7">
    <location>
        <begin position="114"/>
        <end position="137"/>
    </location>
</feature>
<sequence length="417" mass="42426">MSNAIARKFTIDLEPLRTSREFRTLFIARTVSVFGIGFLMVALPIQVYDMTGSTTKVATVATVIGLSAFAGTLAGGALADHFDRRLVIVLARGSAMVAFAVLAVNAMLPTPQLWLVFVAGVVDGLAGGVSSTALVAATPGLIPRDKMAAAGALMALTADLGAMASPALGGVLIAWAGVAANFWFAAAASLVTTVLIARLDPMPARRTHTESPLRAMVSGFAFAFGHRTVGAALLVGFVTMLLSGWGTLIPAYVEEVLGGGSTTSGLLFAAPAVGAVLGSLTSGWTGSIRRGGQVLFAATLISAAGMVGAGLVGVTAVAFLGLIAYGVGRVVGDIARFAVVQNNTPDEFRGRVSGVWTAQVTAAAAAGSVVAGVIANLVPVRQVFLVYGAGGCVLVLVLWAVLATLRKLDTREQVAAE</sequence>
<dbReference type="CDD" id="cd06173">
    <property type="entry name" value="MFS_MefA_like"/>
    <property type="match status" value="1"/>
</dbReference>
<feature type="domain" description="Major facilitator superfamily (MFS) profile" evidence="8">
    <location>
        <begin position="21"/>
        <end position="406"/>
    </location>
</feature>
<keyword evidence="10" id="KW-1185">Reference proteome</keyword>
<keyword evidence="4 7" id="KW-0812">Transmembrane</keyword>
<evidence type="ECO:0000256" key="5">
    <source>
        <dbReference type="ARBA" id="ARBA00022989"/>
    </source>
</evidence>
<comment type="subcellular location">
    <subcellularLocation>
        <location evidence="1">Cell inner membrane</location>
        <topology evidence="1">Multi-pass membrane protein</topology>
    </subcellularLocation>
</comment>
<dbReference type="InterPro" id="IPR020846">
    <property type="entry name" value="MFS_dom"/>
</dbReference>
<accession>A0ABP9KHB2</accession>
<feature type="transmembrane region" description="Helical" evidence="7">
    <location>
        <begin position="384"/>
        <end position="402"/>
    </location>
</feature>
<gene>
    <name evidence="9" type="primary">entS</name>
    <name evidence="9" type="ORF">GCM10023318_33590</name>
</gene>
<name>A0ABP9KHB2_9NOCA</name>
<proteinExistence type="predicted"/>
<reference evidence="10" key="1">
    <citation type="journal article" date="2019" name="Int. J. Syst. Evol. Microbiol.">
        <title>The Global Catalogue of Microorganisms (GCM) 10K type strain sequencing project: providing services to taxonomists for standard genome sequencing and annotation.</title>
        <authorList>
            <consortium name="The Broad Institute Genomics Platform"/>
            <consortium name="The Broad Institute Genome Sequencing Center for Infectious Disease"/>
            <person name="Wu L."/>
            <person name="Ma J."/>
        </authorList>
    </citation>
    <scope>NUCLEOTIDE SEQUENCE [LARGE SCALE GENOMIC DNA]</scope>
    <source>
        <strain evidence="10">JCM 18298</strain>
    </source>
</reference>
<dbReference type="Gene3D" id="1.20.1250.20">
    <property type="entry name" value="MFS general substrate transporter like domains"/>
    <property type="match status" value="1"/>
</dbReference>
<keyword evidence="3" id="KW-1003">Cell membrane</keyword>
<dbReference type="PANTHER" id="PTHR23513:SF9">
    <property type="entry name" value="ENTEROBACTIN EXPORTER ENTS"/>
    <property type="match status" value="1"/>
</dbReference>
<keyword evidence="6 7" id="KW-0472">Membrane</keyword>
<evidence type="ECO:0000256" key="1">
    <source>
        <dbReference type="ARBA" id="ARBA00004429"/>
    </source>
</evidence>
<dbReference type="EMBL" id="BAABJM010000002">
    <property type="protein sequence ID" value="GAA5056311.1"/>
    <property type="molecule type" value="Genomic_DNA"/>
</dbReference>